<evidence type="ECO:0000256" key="12">
    <source>
        <dbReference type="SAM" id="Coils"/>
    </source>
</evidence>
<dbReference type="GO" id="GO:0030915">
    <property type="term" value="C:Smc5-Smc6 complex"/>
    <property type="evidence" value="ECO:0007669"/>
    <property type="project" value="TreeGrafter"/>
</dbReference>
<dbReference type="InterPro" id="IPR027417">
    <property type="entry name" value="P-loop_NTPase"/>
</dbReference>
<dbReference type="AlphaFoldDB" id="A0A8R1HLZ4"/>
<evidence type="ECO:0000313" key="16">
    <source>
        <dbReference type="EnsemblMetazoa" id="CJA01516.1"/>
    </source>
</evidence>
<dbReference type="InterPro" id="IPR038729">
    <property type="entry name" value="Rad50/SbcC_AAA"/>
</dbReference>
<dbReference type="GO" id="GO:0005524">
    <property type="term" value="F:ATP binding"/>
    <property type="evidence" value="ECO:0007669"/>
    <property type="project" value="UniProtKB-KW"/>
</dbReference>
<dbReference type="Gene3D" id="1.10.287.1490">
    <property type="match status" value="1"/>
</dbReference>
<feature type="coiled-coil region" evidence="12">
    <location>
        <begin position="316"/>
        <end position="487"/>
    </location>
</feature>
<comment type="subcellular location">
    <subcellularLocation>
        <location evidence="2">Chromosome</location>
    </subcellularLocation>
    <subcellularLocation>
        <location evidence="1">Nucleus</location>
    </subcellularLocation>
</comment>
<evidence type="ECO:0000256" key="13">
    <source>
        <dbReference type="SAM" id="MobiDB-lite"/>
    </source>
</evidence>
<comment type="similarity">
    <text evidence="3">Belongs to the SMC family. SMC6 subfamily.</text>
</comment>
<evidence type="ECO:0000259" key="15">
    <source>
        <dbReference type="Pfam" id="PF13476"/>
    </source>
</evidence>
<feature type="compositionally biased region" description="Basic and acidic residues" evidence="13">
    <location>
        <begin position="1009"/>
        <end position="1019"/>
    </location>
</feature>
<dbReference type="Gene3D" id="3.40.50.300">
    <property type="entry name" value="P-loop containing nucleotide triphosphate hydrolases"/>
    <property type="match status" value="2"/>
</dbReference>
<evidence type="ECO:0000256" key="6">
    <source>
        <dbReference type="ARBA" id="ARBA00022763"/>
    </source>
</evidence>
<dbReference type="GO" id="GO:0003684">
    <property type="term" value="F:damaged DNA binding"/>
    <property type="evidence" value="ECO:0007669"/>
    <property type="project" value="TreeGrafter"/>
</dbReference>
<keyword evidence="5" id="KW-0547">Nucleotide-binding</keyword>
<accession>A0A8R1HLZ4</accession>
<evidence type="ECO:0000256" key="9">
    <source>
        <dbReference type="ARBA" id="ARBA00023172"/>
    </source>
</evidence>
<keyword evidence="9" id="KW-0233">DNA recombination</keyword>
<evidence type="ECO:0000256" key="7">
    <source>
        <dbReference type="ARBA" id="ARBA00022840"/>
    </source>
</evidence>
<evidence type="ECO:0000313" key="17">
    <source>
        <dbReference type="Proteomes" id="UP000005237"/>
    </source>
</evidence>
<keyword evidence="11" id="KW-0539">Nucleus</keyword>
<dbReference type="PANTHER" id="PTHR19306">
    <property type="entry name" value="STRUCTURAL MAINTENANCE OF CHROMOSOMES 5,6 SMC5, SMC6"/>
    <property type="match status" value="1"/>
</dbReference>
<dbReference type="EnsemblMetazoa" id="CJA01516.1">
    <property type="protein sequence ID" value="CJA01516.1"/>
    <property type="gene ID" value="WBGene00120720"/>
</dbReference>
<evidence type="ECO:0000256" key="1">
    <source>
        <dbReference type="ARBA" id="ARBA00004123"/>
    </source>
</evidence>
<evidence type="ECO:0000256" key="8">
    <source>
        <dbReference type="ARBA" id="ARBA00023054"/>
    </source>
</evidence>
<feature type="domain" description="RecF/RecN/SMC N-terminal" evidence="14">
    <location>
        <begin position="365"/>
        <end position="1121"/>
    </location>
</feature>
<dbReference type="GO" id="GO:0035861">
    <property type="term" value="C:site of double-strand break"/>
    <property type="evidence" value="ECO:0007669"/>
    <property type="project" value="TreeGrafter"/>
</dbReference>
<feature type="coiled-coil region" evidence="12">
    <location>
        <begin position="753"/>
        <end position="850"/>
    </location>
</feature>
<feature type="region of interest" description="Disordered" evidence="13">
    <location>
        <begin position="1009"/>
        <end position="1062"/>
    </location>
</feature>
<dbReference type="SUPFAM" id="SSF52540">
    <property type="entry name" value="P-loop containing nucleoside triphosphate hydrolases"/>
    <property type="match status" value="1"/>
</dbReference>
<dbReference type="GO" id="GO:0003697">
    <property type="term" value="F:single-stranded DNA binding"/>
    <property type="evidence" value="ECO:0007669"/>
    <property type="project" value="TreeGrafter"/>
</dbReference>
<sequence>MSKRNVPSPNENVAPVRSIRDDVYIGTPTKRPKITDRDSIAVAGRVASVKLQNFMCHANLLIEFKTRENNCFYIGGPNGSGKSALFAAINLGLGGKGSDNDRGSTVKSYIKDGTNQAKVTITLTNEGLNAHPDFDEYISVERTINQTSSTYVMKSISVSSNGLHQERIISKKKSDVDRIINRFNIHLANPAFWMSQDRSRSFLANFKPSNVYKLYLESTNLENIRHSYERFATTLSECKKIVDDKANELRVENQKLKRMQEQRALQDQLKIERALVASFKWKLMFCSIRDIEDQLMMNANKMELHKDLRTKCKTEYSDNRIAREKVEKKAQELTEEVEVQQMEVEEVQQELNAKMKILWEIDEKVKAAENQLKRKNFEKKETKKAIAEAQNEVKVIMEKQGCVQMKNKLDEVEKKYNEVSKERERMELGGEADRLKDKLYLTKQDIKRKEDERYDVKRQIGAIQKKVDENQNQLRRAKAMKKDTINKYGSSMAEILQEINRSKSQFEHLPKGPVGKFITLTDPQWSYAVEECMRNLAGQFLCSSQKDAAVLRKCFDRLRLNPQDKPTLIVTRFLGRAHSNLAEPSSDFDTIYRYLKFSDPDVHNAVIDKVGCESILLFREKTEAMEVMGSDYPPQHAVKAYTLDGSQAYAGGPGGQYRFYAGKSGRASGIFLNEQENVDENALMRDIEAEKENLRELESKDLKKHDSDLYELKSEEKKISAAIEDFEKKLSHMRSQEIKSERMLKDLRKEVADAASEDRLDNLNEGIEELESKIPKIEEEVEEIRQEIGSLKTGMEPTLKEKAEAESLLNQMNGEVKDFSSKTLKLQRQLAKYDEEGDVLKARLDKLKADEDVMYHDEARLKTEKDHAADGIEIAKQSHPMPPGEQDPPDLQNFPPTEKAVKKLNEMERTVDKAELGCDQSITTEFVKEFKEKLKKGRCQCRLLEEILETLAEVHRVRVNTYPLLKTYTEMKVCDKFKELLDVRGHFIGGLEFDHEKETLNVNVQSCKEKDPLSQKIPEDGNDQEDEDDYDSSDSEGAAPRRKKAKHQKKQKKPRDLKGLSGGERSFVTASLVMSLWEVMEQPFRMMDEFDVFMDMMNRKLVMDLLVELATKKFPHNQFIFFTPQGIKELKKVDGLQIFEMNKVRD</sequence>
<keyword evidence="8 12" id="KW-0175">Coiled coil</keyword>
<keyword evidence="6" id="KW-0227">DNA damage</keyword>
<protein>
    <recommendedName>
        <fullName evidence="18">Structural maintenance of chromosomes protein 6</fullName>
    </recommendedName>
</protein>
<dbReference type="Pfam" id="PF13476">
    <property type="entry name" value="AAA_23"/>
    <property type="match status" value="1"/>
</dbReference>
<evidence type="ECO:0000256" key="5">
    <source>
        <dbReference type="ARBA" id="ARBA00022741"/>
    </source>
</evidence>
<dbReference type="Proteomes" id="UP000005237">
    <property type="component" value="Unassembled WGS sequence"/>
</dbReference>
<evidence type="ECO:0000256" key="3">
    <source>
        <dbReference type="ARBA" id="ARBA00006793"/>
    </source>
</evidence>
<keyword evidence="17" id="KW-1185">Reference proteome</keyword>
<feature type="domain" description="Rad50/SbcC-type AAA" evidence="15">
    <location>
        <begin position="48"/>
        <end position="269"/>
    </location>
</feature>
<proteinExistence type="inferred from homology"/>
<evidence type="ECO:0000256" key="4">
    <source>
        <dbReference type="ARBA" id="ARBA00022454"/>
    </source>
</evidence>
<reference evidence="16" key="2">
    <citation type="submission" date="2022-06" db="UniProtKB">
        <authorList>
            <consortium name="EnsemblMetazoa"/>
        </authorList>
    </citation>
    <scope>IDENTIFICATION</scope>
    <source>
        <strain evidence="16">DF5081</strain>
    </source>
</reference>
<evidence type="ECO:0008006" key="18">
    <source>
        <dbReference type="Google" id="ProtNLM"/>
    </source>
</evidence>
<evidence type="ECO:0000259" key="14">
    <source>
        <dbReference type="Pfam" id="PF02463"/>
    </source>
</evidence>
<feature type="compositionally biased region" description="Acidic residues" evidence="13">
    <location>
        <begin position="1020"/>
        <end position="1034"/>
    </location>
</feature>
<dbReference type="InterPro" id="IPR003395">
    <property type="entry name" value="RecF/RecN/SMC_N"/>
</dbReference>
<dbReference type="GO" id="GO:0016887">
    <property type="term" value="F:ATP hydrolysis activity"/>
    <property type="evidence" value="ECO:0007669"/>
    <property type="project" value="InterPro"/>
</dbReference>
<evidence type="ECO:0000256" key="10">
    <source>
        <dbReference type="ARBA" id="ARBA00023204"/>
    </source>
</evidence>
<dbReference type="GO" id="GO:0005634">
    <property type="term" value="C:nucleus"/>
    <property type="evidence" value="ECO:0007669"/>
    <property type="project" value="UniProtKB-SubCell"/>
</dbReference>
<dbReference type="PANTHER" id="PTHR19306:SF6">
    <property type="entry name" value="STRUCTURAL MAINTENANCE OF CHROMOSOMES PROTEIN 6"/>
    <property type="match status" value="1"/>
</dbReference>
<keyword evidence="7" id="KW-0067">ATP-binding</keyword>
<keyword evidence="4" id="KW-0158">Chromosome</keyword>
<name>A0A8R1HLZ4_CAEJA</name>
<dbReference type="GO" id="GO:0000724">
    <property type="term" value="P:double-strand break repair via homologous recombination"/>
    <property type="evidence" value="ECO:0007669"/>
    <property type="project" value="TreeGrafter"/>
</dbReference>
<feature type="compositionally biased region" description="Basic residues" evidence="13">
    <location>
        <begin position="1040"/>
        <end position="1055"/>
    </location>
</feature>
<reference evidence="17" key="1">
    <citation type="submission" date="2010-08" db="EMBL/GenBank/DDBJ databases">
        <authorList>
            <consortium name="Caenorhabditis japonica Sequencing Consortium"/>
            <person name="Wilson R.K."/>
        </authorList>
    </citation>
    <scope>NUCLEOTIDE SEQUENCE [LARGE SCALE GENOMIC DNA]</scope>
    <source>
        <strain evidence="17">DF5081</strain>
    </source>
</reference>
<organism evidence="16 17">
    <name type="scientific">Caenorhabditis japonica</name>
    <dbReference type="NCBI Taxonomy" id="281687"/>
    <lineage>
        <taxon>Eukaryota</taxon>
        <taxon>Metazoa</taxon>
        <taxon>Ecdysozoa</taxon>
        <taxon>Nematoda</taxon>
        <taxon>Chromadorea</taxon>
        <taxon>Rhabditida</taxon>
        <taxon>Rhabditina</taxon>
        <taxon>Rhabditomorpha</taxon>
        <taxon>Rhabditoidea</taxon>
        <taxon>Rhabditidae</taxon>
        <taxon>Peloderinae</taxon>
        <taxon>Caenorhabditis</taxon>
    </lineage>
</organism>
<evidence type="ECO:0000256" key="2">
    <source>
        <dbReference type="ARBA" id="ARBA00004286"/>
    </source>
</evidence>
<dbReference type="Pfam" id="PF02463">
    <property type="entry name" value="SMC_N"/>
    <property type="match status" value="1"/>
</dbReference>
<evidence type="ECO:0000256" key="11">
    <source>
        <dbReference type="ARBA" id="ARBA00023242"/>
    </source>
</evidence>
<keyword evidence="10" id="KW-0234">DNA repair</keyword>